<proteinExistence type="predicted"/>
<reference evidence="2 3" key="1">
    <citation type="submission" date="2016-01" db="EMBL/GenBank/DDBJ databases">
        <title>Investigation of taxonomic status of Bacillus aminovorans.</title>
        <authorList>
            <person name="Verma A."/>
            <person name="Pal Y."/>
            <person name="Krishnamurthi S."/>
        </authorList>
    </citation>
    <scope>NUCLEOTIDE SEQUENCE [LARGE SCALE GENOMIC DNA]</scope>
    <source>
        <strain evidence="2 3">DSM 4337</strain>
    </source>
</reference>
<dbReference type="InterPro" id="IPR015287">
    <property type="entry name" value="Colicin_D_immunity_dom"/>
</dbReference>
<comment type="caution">
    <text evidence="2">The sequence shown here is derived from an EMBL/GenBank/DDBJ whole genome shotgun (WGS) entry which is preliminary data.</text>
</comment>
<dbReference type="Gene3D" id="1.20.120.650">
    <property type="entry name" value="Colicin D"/>
    <property type="match status" value="1"/>
</dbReference>
<dbReference type="GO" id="GO:0030153">
    <property type="term" value="P:bacteriocin immunity"/>
    <property type="evidence" value="ECO:0007669"/>
    <property type="project" value="InterPro"/>
</dbReference>
<evidence type="ECO:0000313" key="3">
    <source>
        <dbReference type="Proteomes" id="UP000077271"/>
    </source>
</evidence>
<evidence type="ECO:0000259" key="1">
    <source>
        <dbReference type="Pfam" id="PF09204"/>
    </source>
</evidence>
<accession>A0A177KZX5</accession>
<organism evidence="2 3">
    <name type="scientific">Domibacillus aminovorans</name>
    <dbReference type="NCBI Taxonomy" id="29332"/>
    <lineage>
        <taxon>Bacteria</taxon>
        <taxon>Bacillati</taxon>
        <taxon>Bacillota</taxon>
        <taxon>Bacilli</taxon>
        <taxon>Bacillales</taxon>
        <taxon>Bacillaceae</taxon>
        <taxon>Domibacillus</taxon>
    </lineage>
</organism>
<dbReference type="Proteomes" id="UP000077271">
    <property type="component" value="Unassembled WGS sequence"/>
</dbReference>
<feature type="domain" description="Colicin D immunity protein" evidence="1">
    <location>
        <begin position="1"/>
        <end position="85"/>
    </location>
</feature>
<sequence length="92" mass="10810">MQLNSKEIMENFQNGTLSADEFQTLYFKVFKESNDRMDGPLFKILDGVFESADCYWHECLSGQETTFEISKQQLRKEVHEALVKLNKLLDNR</sequence>
<dbReference type="GO" id="GO:0015643">
    <property type="term" value="F:toxic substance binding"/>
    <property type="evidence" value="ECO:0007669"/>
    <property type="project" value="InterPro"/>
</dbReference>
<gene>
    <name evidence="2" type="ORF">AWH48_16970</name>
</gene>
<dbReference type="InterPro" id="IPR036471">
    <property type="entry name" value="Colicin_D_sf"/>
</dbReference>
<dbReference type="Pfam" id="PF09204">
    <property type="entry name" value="Colicin_immun"/>
    <property type="match status" value="1"/>
</dbReference>
<protein>
    <recommendedName>
        <fullName evidence="1">Colicin D immunity protein domain-containing protein</fullName>
    </recommendedName>
</protein>
<dbReference type="AlphaFoldDB" id="A0A177KZX5"/>
<name>A0A177KZX5_9BACI</name>
<dbReference type="EMBL" id="LQWZ01000007">
    <property type="protein sequence ID" value="OAH58687.1"/>
    <property type="molecule type" value="Genomic_DNA"/>
</dbReference>
<evidence type="ECO:0000313" key="2">
    <source>
        <dbReference type="EMBL" id="OAH58687.1"/>
    </source>
</evidence>